<protein>
    <recommendedName>
        <fullName evidence="7">Vacuolar protein 8</fullName>
    </recommendedName>
</protein>
<accession>A0A835GTA7</accession>
<evidence type="ECO:0000256" key="10">
    <source>
        <dbReference type="SAM" id="MobiDB-lite"/>
    </source>
</evidence>
<evidence type="ECO:0000256" key="3">
    <source>
        <dbReference type="ARBA" id="ARBA00022554"/>
    </source>
</evidence>
<reference evidence="11 12" key="1">
    <citation type="submission" date="2020-10" db="EMBL/GenBank/DDBJ databases">
        <title>The Coptis chinensis genome and diversification of protoberbering-type alkaloids.</title>
        <authorList>
            <person name="Wang B."/>
            <person name="Shu S."/>
            <person name="Song C."/>
            <person name="Liu Y."/>
        </authorList>
    </citation>
    <scope>NUCLEOTIDE SEQUENCE [LARGE SCALE GENOMIC DNA]</scope>
    <source>
        <strain evidence="11">HL-2020</strain>
        <tissue evidence="11">Leaf</tissue>
    </source>
</reference>
<dbReference type="InterPro" id="IPR016024">
    <property type="entry name" value="ARM-type_fold"/>
</dbReference>
<evidence type="ECO:0000256" key="9">
    <source>
        <dbReference type="SAM" id="Coils"/>
    </source>
</evidence>
<dbReference type="Gene3D" id="1.25.10.10">
    <property type="entry name" value="Leucine-rich Repeat Variant"/>
    <property type="match status" value="1"/>
</dbReference>
<dbReference type="GO" id="GO:0005774">
    <property type="term" value="C:vacuolar membrane"/>
    <property type="evidence" value="ECO:0007669"/>
    <property type="project" value="UniProtKB-SubCell"/>
</dbReference>
<comment type="similarity">
    <text evidence="2">Belongs to the beta-catenin family.</text>
</comment>
<evidence type="ECO:0000313" key="12">
    <source>
        <dbReference type="Proteomes" id="UP000631114"/>
    </source>
</evidence>
<dbReference type="EMBL" id="JADFTS010000035">
    <property type="protein sequence ID" value="KAF9587150.1"/>
    <property type="molecule type" value="Genomic_DNA"/>
</dbReference>
<organism evidence="11 12">
    <name type="scientific">Coptis chinensis</name>
    <dbReference type="NCBI Taxonomy" id="261450"/>
    <lineage>
        <taxon>Eukaryota</taxon>
        <taxon>Viridiplantae</taxon>
        <taxon>Streptophyta</taxon>
        <taxon>Embryophyta</taxon>
        <taxon>Tracheophyta</taxon>
        <taxon>Spermatophyta</taxon>
        <taxon>Magnoliopsida</taxon>
        <taxon>Ranunculales</taxon>
        <taxon>Ranunculaceae</taxon>
        <taxon>Coptidoideae</taxon>
        <taxon>Coptis</taxon>
    </lineage>
</organism>
<dbReference type="PANTHER" id="PTHR47249:SF1">
    <property type="entry name" value="VACUOLAR PROTEIN 8"/>
    <property type="match status" value="1"/>
</dbReference>
<keyword evidence="6" id="KW-0449">Lipoprotein</keyword>
<dbReference type="OrthoDB" id="3176171at2759"/>
<feature type="compositionally biased region" description="Basic residues" evidence="10">
    <location>
        <begin position="33"/>
        <end position="42"/>
    </location>
</feature>
<gene>
    <name evidence="11" type="ORF">IFM89_039633</name>
</gene>
<keyword evidence="3" id="KW-0926">Vacuole</keyword>
<feature type="coiled-coil region" evidence="9">
    <location>
        <begin position="68"/>
        <end position="105"/>
    </location>
</feature>
<dbReference type="InterPro" id="IPR000225">
    <property type="entry name" value="Armadillo"/>
</dbReference>
<evidence type="ECO:0000256" key="7">
    <source>
        <dbReference type="ARBA" id="ARBA00026209"/>
    </source>
</evidence>
<feature type="compositionally biased region" description="Polar residues" evidence="10">
    <location>
        <begin position="43"/>
        <end position="55"/>
    </location>
</feature>
<comment type="caution">
    <text evidence="11">The sequence shown here is derived from an EMBL/GenBank/DDBJ whole genome shotgun (WGS) entry which is preliminary data.</text>
</comment>
<proteinExistence type="inferred from homology"/>
<feature type="region of interest" description="Disordered" evidence="10">
    <location>
        <begin position="24"/>
        <end position="60"/>
    </location>
</feature>
<dbReference type="GO" id="GO:0071562">
    <property type="term" value="P:nucleus-vacuole junction assembly"/>
    <property type="evidence" value="ECO:0007669"/>
    <property type="project" value="InterPro"/>
</dbReference>
<evidence type="ECO:0000256" key="5">
    <source>
        <dbReference type="ARBA" id="ARBA00023136"/>
    </source>
</evidence>
<dbReference type="GO" id="GO:0043495">
    <property type="term" value="F:protein-membrane adaptor activity"/>
    <property type="evidence" value="ECO:0007669"/>
    <property type="project" value="InterPro"/>
</dbReference>
<dbReference type="InterPro" id="IPR045156">
    <property type="entry name" value="Vac8"/>
</dbReference>
<name>A0A835GTA7_9MAGN</name>
<sequence>MSKQGVMQVEAITGQEIQEVLTVEDEQGWQSPSRKHSCRAKNKISSSEAKTMSTKTKGKGIMSGMAEQKDSTEMAEKLRQQLQRVNQEENRFTQLAKRSEETETDKFAGKKTDSAKAVSLLHSEDAGIKFRAVKKVANLAAKAKLIQEKSVEAWDMASLLMLLKSSENENTRGVAASAIANLAVNETNQKHIINQGGISLLSMTAADVEEPDHLFVVAAAIANLCGSAKFHTILSDKGGVKALLGMDKCGHQGVLAEVARGIANFAKCESRASTQGIITGRSILLDDGVLSWILQNAKNEASQIRGHIQLALCHLAQCEVNAKDMISGGALHELLHISLDCSEKDIKTLATQTLKSSPTFQSELQQLKD</sequence>
<dbReference type="InterPro" id="IPR011989">
    <property type="entry name" value="ARM-like"/>
</dbReference>
<keyword evidence="5" id="KW-0472">Membrane</keyword>
<evidence type="ECO:0000256" key="6">
    <source>
        <dbReference type="ARBA" id="ARBA00023288"/>
    </source>
</evidence>
<evidence type="ECO:0000313" key="11">
    <source>
        <dbReference type="EMBL" id="KAF9587150.1"/>
    </source>
</evidence>
<feature type="repeat" description="ARM" evidence="8">
    <location>
        <begin position="154"/>
        <end position="197"/>
    </location>
</feature>
<evidence type="ECO:0000256" key="2">
    <source>
        <dbReference type="ARBA" id="ARBA00005462"/>
    </source>
</evidence>
<dbReference type="AlphaFoldDB" id="A0A835GTA7"/>
<keyword evidence="9" id="KW-0175">Coiled coil</keyword>
<keyword evidence="4" id="KW-0677">Repeat</keyword>
<dbReference type="PANTHER" id="PTHR47249">
    <property type="entry name" value="VACUOLAR PROTEIN 8"/>
    <property type="match status" value="1"/>
</dbReference>
<keyword evidence="12" id="KW-1185">Reference proteome</keyword>
<dbReference type="Proteomes" id="UP000631114">
    <property type="component" value="Unassembled WGS sequence"/>
</dbReference>
<dbReference type="PROSITE" id="PS50176">
    <property type="entry name" value="ARM_REPEAT"/>
    <property type="match status" value="1"/>
</dbReference>
<evidence type="ECO:0000256" key="4">
    <source>
        <dbReference type="ARBA" id="ARBA00022737"/>
    </source>
</evidence>
<comment type="subcellular location">
    <subcellularLocation>
        <location evidence="1">Vacuole membrane</location>
        <topology evidence="1">Lipid-anchor</topology>
    </subcellularLocation>
</comment>
<evidence type="ECO:0000256" key="8">
    <source>
        <dbReference type="PROSITE-ProRule" id="PRU00259"/>
    </source>
</evidence>
<dbReference type="SUPFAM" id="SSF48371">
    <property type="entry name" value="ARM repeat"/>
    <property type="match status" value="1"/>
</dbReference>
<evidence type="ECO:0000256" key="1">
    <source>
        <dbReference type="ARBA" id="ARBA00004592"/>
    </source>
</evidence>